<accession>A0A1H8L7E2</accession>
<dbReference type="PANTHER" id="PTHR42779:SF1">
    <property type="entry name" value="PROTEIN YNJB"/>
    <property type="match status" value="1"/>
</dbReference>
<proteinExistence type="predicted"/>
<dbReference type="PIRSF" id="PIRSF029172">
    <property type="entry name" value="UCP029172_ABC_sbc_YnjB"/>
    <property type="match status" value="1"/>
</dbReference>
<organism evidence="2 3">
    <name type="scientific">Palleronia pelagia</name>
    <dbReference type="NCBI Taxonomy" id="387096"/>
    <lineage>
        <taxon>Bacteria</taxon>
        <taxon>Pseudomonadati</taxon>
        <taxon>Pseudomonadota</taxon>
        <taxon>Alphaproteobacteria</taxon>
        <taxon>Rhodobacterales</taxon>
        <taxon>Roseobacteraceae</taxon>
        <taxon>Palleronia</taxon>
    </lineage>
</organism>
<evidence type="ECO:0000256" key="1">
    <source>
        <dbReference type="SAM" id="SignalP"/>
    </source>
</evidence>
<protein>
    <submittedName>
        <fullName evidence="2">Putative thiamine transport system substrate-binding protein</fullName>
    </submittedName>
</protein>
<dbReference type="AlphaFoldDB" id="A0A1H8L7E2"/>
<feature type="chain" id="PRO_5011514230" evidence="1">
    <location>
        <begin position="19"/>
        <end position="397"/>
    </location>
</feature>
<feature type="signal peptide" evidence="1">
    <location>
        <begin position="1"/>
        <end position="18"/>
    </location>
</feature>
<dbReference type="Pfam" id="PF13416">
    <property type="entry name" value="SBP_bac_8"/>
    <property type="match status" value="1"/>
</dbReference>
<dbReference type="PANTHER" id="PTHR42779">
    <property type="entry name" value="PROTEIN YNJB"/>
    <property type="match status" value="1"/>
</dbReference>
<keyword evidence="1" id="KW-0732">Signal</keyword>
<evidence type="ECO:0000313" key="2">
    <source>
        <dbReference type="EMBL" id="SEO00628.1"/>
    </source>
</evidence>
<dbReference type="InterPro" id="IPR006059">
    <property type="entry name" value="SBP"/>
</dbReference>
<sequence length="397" mass="42450">MRLLLAALASLTPGLASGQTAPDPSDWDSVLAAAEGQTVYWHAWGGSTQTNDFIAWLGEQVAERHGVTLEHVKLTDTADAVTRVLSEREAGQTDDSAVDMIWINGANFAAMKDADLLFGPFATQLPNYDLVAEDEAITTDFGTPVDGMESPWAKAQFVFMYDSADAEPPADMDGLLDWAAANPGRFTYPQPPDFLGVTFLKQVLVSQVDSDALRSPVDEADFDAVTAPLWDYLDALQPNLWRGGDAYPTSGPAQFQLLTDEEIDIAPSLSPSEASAAIANFQLPDTIRTFVPEGGTIGNASFVAIPFNSGAKEGAMVVANLLLSPEAQLRAQTPDILGYGTVLDMAALSPEMRQAFADLDLGIATLSPAELGPVLPEPHSSWSTAIQDAWIDRYGVN</sequence>
<gene>
    <name evidence="2" type="ORF">SAMN04488011_109102</name>
</gene>
<dbReference type="EMBL" id="FOCM01000009">
    <property type="protein sequence ID" value="SEO00628.1"/>
    <property type="molecule type" value="Genomic_DNA"/>
</dbReference>
<dbReference type="Gene3D" id="3.40.190.10">
    <property type="entry name" value="Periplasmic binding protein-like II"/>
    <property type="match status" value="2"/>
</dbReference>
<dbReference type="SUPFAM" id="SSF53850">
    <property type="entry name" value="Periplasmic binding protein-like II"/>
    <property type="match status" value="1"/>
</dbReference>
<reference evidence="3" key="1">
    <citation type="submission" date="2016-10" db="EMBL/GenBank/DDBJ databases">
        <authorList>
            <person name="Varghese N."/>
            <person name="Submissions S."/>
        </authorList>
    </citation>
    <scope>NUCLEOTIDE SEQUENCE [LARGE SCALE GENOMIC DNA]</scope>
    <source>
        <strain evidence="3">DSM 26893</strain>
    </source>
</reference>
<dbReference type="InterPro" id="IPR027020">
    <property type="entry name" value="YnjB"/>
</dbReference>
<keyword evidence="3" id="KW-1185">Reference proteome</keyword>
<dbReference type="Proteomes" id="UP000199372">
    <property type="component" value="Unassembled WGS sequence"/>
</dbReference>
<dbReference type="RefSeq" id="WP_091846524.1">
    <property type="nucleotide sequence ID" value="NZ_FOCM01000009.1"/>
</dbReference>
<evidence type="ECO:0000313" key="3">
    <source>
        <dbReference type="Proteomes" id="UP000199372"/>
    </source>
</evidence>
<name>A0A1H8L7E2_9RHOB</name>
<dbReference type="NCBIfam" id="NF008633">
    <property type="entry name" value="PRK11622.1"/>
    <property type="match status" value="1"/>
</dbReference>
<dbReference type="OrthoDB" id="3239593at2"/>